<dbReference type="PANTHER" id="PTHR21180">
    <property type="entry name" value="ENDONUCLEASE/EXONUCLEASE/PHOSPHATASE FAMILY DOMAIN-CONTAINING PROTEIN 1"/>
    <property type="match status" value="1"/>
</dbReference>
<dbReference type="PANTHER" id="PTHR21180:SF32">
    <property type="entry name" value="ENDONUCLEASE_EXONUCLEASE_PHOSPHATASE FAMILY DOMAIN-CONTAINING PROTEIN 1"/>
    <property type="match status" value="1"/>
</dbReference>
<dbReference type="NCBIfam" id="TIGR00426">
    <property type="entry name" value="competence protein ComEA helix-hairpin-helix repeat region"/>
    <property type="match status" value="1"/>
</dbReference>
<dbReference type="InterPro" id="IPR003583">
    <property type="entry name" value="Hlx-hairpin-Hlx_DNA-bd_motif"/>
</dbReference>
<evidence type="ECO:0000313" key="4">
    <source>
        <dbReference type="EMBL" id="KQL48926.1"/>
    </source>
</evidence>
<organism evidence="4 5">
    <name type="scientific">Brevibacillus choshinensis</name>
    <dbReference type="NCBI Taxonomy" id="54911"/>
    <lineage>
        <taxon>Bacteria</taxon>
        <taxon>Bacillati</taxon>
        <taxon>Bacillota</taxon>
        <taxon>Bacilli</taxon>
        <taxon>Bacillales</taxon>
        <taxon>Paenibacillaceae</taxon>
        <taxon>Brevibacillus</taxon>
    </lineage>
</organism>
<evidence type="ECO:0000256" key="1">
    <source>
        <dbReference type="SAM" id="MobiDB-lite"/>
    </source>
</evidence>
<evidence type="ECO:0000313" key="5">
    <source>
        <dbReference type="Proteomes" id="UP000051063"/>
    </source>
</evidence>
<feature type="domain" description="Helix-hairpin-helix DNA-binding motif class 1" evidence="3">
    <location>
        <begin position="221"/>
        <end position="240"/>
    </location>
</feature>
<feature type="region of interest" description="Disordered" evidence="1">
    <location>
        <begin position="58"/>
        <end position="91"/>
    </location>
</feature>
<evidence type="ECO:0000259" key="3">
    <source>
        <dbReference type="SMART" id="SM00278"/>
    </source>
</evidence>
<protein>
    <recommendedName>
        <fullName evidence="3">Helix-hairpin-helix DNA-binding motif class 1 domain-containing protein</fullName>
    </recommendedName>
</protein>
<dbReference type="Gene3D" id="3.10.560.10">
    <property type="entry name" value="Outer membrane lipoprotein wza domain like"/>
    <property type="match status" value="1"/>
</dbReference>
<dbReference type="RefSeq" id="WP_055743223.1">
    <property type="nucleotide sequence ID" value="NZ_LJJB01000007.1"/>
</dbReference>
<gene>
    <name evidence="4" type="ORF">AN963_03815</name>
</gene>
<proteinExistence type="predicted"/>
<dbReference type="SUPFAM" id="SSF47781">
    <property type="entry name" value="RuvA domain 2-like"/>
    <property type="match status" value="1"/>
</dbReference>
<accession>A0ABR5NC10</accession>
<dbReference type="InterPro" id="IPR004509">
    <property type="entry name" value="Competence_ComEA_HhH"/>
</dbReference>
<feature type="compositionally biased region" description="Basic and acidic residues" evidence="1">
    <location>
        <begin position="75"/>
        <end position="86"/>
    </location>
</feature>
<feature type="transmembrane region" description="Helical" evidence="2">
    <location>
        <begin position="12"/>
        <end position="29"/>
    </location>
</feature>
<dbReference type="Gene3D" id="1.10.150.280">
    <property type="entry name" value="AF1531-like domain"/>
    <property type="match status" value="1"/>
</dbReference>
<dbReference type="Pfam" id="PF10531">
    <property type="entry name" value="SLBB"/>
    <property type="match status" value="1"/>
</dbReference>
<feature type="domain" description="Helix-hairpin-helix DNA-binding motif class 1" evidence="3">
    <location>
        <begin position="191"/>
        <end position="210"/>
    </location>
</feature>
<dbReference type="InterPro" id="IPR019554">
    <property type="entry name" value="Soluble_ligand-bd"/>
</dbReference>
<keyword evidence="2" id="KW-1133">Transmembrane helix</keyword>
<keyword evidence="2" id="KW-0812">Transmembrane</keyword>
<dbReference type="EMBL" id="LJJB01000007">
    <property type="protein sequence ID" value="KQL48926.1"/>
    <property type="molecule type" value="Genomic_DNA"/>
</dbReference>
<evidence type="ECO:0000256" key="2">
    <source>
        <dbReference type="SAM" id="Phobius"/>
    </source>
</evidence>
<sequence length="244" mass="26569">MLLEWWERYRRIILCFGAIFLIGSSLWLYQARSTEHAGMNSQLPLIAPAYASEESTLLSEDTPSLEVQKETTLSKPKETRTIDKEGTPPPMFVDVKGHVKQAGLYQLDTGMRVADAIAKAGGAKPDADLEQINLAALLTDGTAIVIPAKGDSQAAQITPTGLSPATYKPGGVSLSAPATDDSIQLNTATAEQLMSLPGIGEARAKAILRYREEKGPFRSPDELKEIEGIGDKMYDRIKDRIRIQ</sequence>
<dbReference type="Pfam" id="PF12836">
    <property type="entry name" value="HHH_3"/>
    <property type="match status" value="1"/>
</dbReference>
<dbReference type="SMART" id="SM00278">
    <property type="entry name" value="HhH1"/>
    <property type="match status" value="2"/>
</dbReference>
<keyword evidence="5" id="KW-1185">Reference proteome</keyword>
<dbReference type="Proteomes" id="UP000051063">
    <property type="component" value="Unassembled WGS sequence"/>
</dbReference>
<dbReference type="InterPro" id="IPR051675">
    <property type="entry name" value="Endo/Exo/Phosphatase_dom_1"/>
</dbReference>
<dbReference type="InterPro" id="IPR010994">
    <property type="entry name" value="RuvA_2-like"/>
</dbReference>
<reference evidence="4 5" key="1">
    <citation type="submission" date="2015-09" db="EMBL/GenBank/DDBJ databases">
        <title>Genome sequencing project for genomic taxonomy and phylogenomics of Bacillus-like bacteria.</title>
        <authorList>
            <person name="Liu B."/>
            <person name="Wang J."/>
            <person name="Zhu Y."/>
            <person name="Liu G."/>
            <person name="Chen Q."/>
            <person name="Chen Z."/>
            <person name="Lan J."/>
            <person name="Che J."/>
            <person name="Ge C."/>
            <person name="Shi H."/>
            <person name="Pan Z."/>
            <person name="Liu X."/>
        </authorList>
    </citation>
    <scope>NUCLEOTIDE SEQUENCE [LARGE SCALE GENOMIC DNA]</scope>
    <source>
        <strain evidence="4 5">DSM 8552</strain>
    </source>
</reference>
<keyword evidence="2" id="KW-0472">Membrane</keyword>
<comment type="caution">
    <text evidence="4">The sequence shown here is derived from an EMBL/GenBank/DDBJ whole genome shotgun (WGS) entry which is preliminary data.</text>
</comment>
<name>A0ABR5NC10_BRECH</name>